<dbReference type="PANTHER" id="PTHR16943:SF8">
    <property type="entry name" value="2-METHYLCITRATE DEHYDRATASE"/>
    <property type="match status" value="1"/>
</dbReference>
<accession>A0ABM5UWU4</accession>
<dbReference type="Gene3D" id="3.30.1330.120">
    <property type="entry name" value="2-methylcitrate dehydratase PrpD"/>
    <property type="match status" value="1"/>
</dbReference>
<protein>
    <submittedName>
        <fullName evidence="4">2-methylcitrate dehydratase</fullName>
    </submittedName>
</protein>
<dbReference type="Pfam" id="PF19305">
    <property type="entry name" value="MmgE_PrpD_C"/>
    <property type="match status" value="1"/>
</dbReference>
<dbReference type="Proteomes" id="UP000063429">
    <property type="component" value="Chromosome"/>
</dbReference>
<sequence>MTPPTAIDRLADWICSLHADRAVRNIPASVRSIAANCLIDTIGVAFAGSATAVARTARAIAVDAGSRGDAAVLGSHHLFSAPAAAFANATSAHALDFDDNCYAGFVHGSAVIAPAAIAVAQKRNASGRDLLTAFIVGSECEYAVGAATNSVLYDHGWWTTGVLGPIGACAAAAWLLKLDRRQTASALGLAVAGTGGMKACFGTDAKALMAGRAAEAGIVAALLAAQGASGPHDAFEHWNGFNGLFNQGEFNLATMAQLGMQWFLESPGVDIKRIPLCLSSHAAVDAAMALVARHAIDVAAIEEIVCDVPQIVFANLIYNQPATRQQAQFSMPFAIAVSLLYGSVQLQHLDGAVLQEQPVLELMKRVKMTVGPRWSLEGACEAAPEGANVRIRLRGGDWLEEFQAQARGSAQCPMRQDEIEAKFMQCMEAGSAGNVHGQGGSGNGGDRDTGALLLSRLKSIETLPSVRELFSVR</sequence>
<evidence type="ECO:0000313" key="4">
    <source>
        <dbReference type="EMBL" id="AKZ61675.1"/>
    </source>
</evidence>
<dbReference type="InterPro" id="IPR005656">
    <property type="entry name" value="MmgE_PrpD"/>
</dbReference>
<dbReference type="PANTHER" id="PTHR16943">
    <property type="entry name" value="2-METHYLCITRATE DEHYDRATASE-RELATED"/>
    <property type="match status" value="1"/>
</dbReference>
<evidence type="ECO:0000256" key="1">
    <source>
        <dbReference type="ARBA" id="ARBA00006174"/>
    </source>
</evidence>
<name>A0ABM5UWU4_9BURK</name>
<gene>
    <name evidence="4" type="ORF">F506_02410</name>
</gene>
<evidence type="ECO:0000259" key="3">
    <source>
        <dbReference type="Pfam" id="PF19305"/>
    </source>
</evidence>
<evidence type="ECO:0000313" key="5">
    <source>
        <dbReference type="Proteomes" id="UP000063429"/>
    </source>
</evidence>
<dbReference type="Pfam" id="PF03972">
    <property type="entry name" value="MmgE_PrpD_N"/>
    <property type="match status" value="1"/>
</dbReference>
<organism evidence="4 5">
    <name type="scientific">Herbaspirillum hiltneri N3</name>
    <dbReference type="NCBI Taxonomy" id="1262470"/>
    <lineage>
        <taxon>Bacteria</taxon>
        <taxon>Pseudomonadati</taxon>
        <taxon>Pseudomonadota</taxon>
        <taxon>Betaproteobacteria</taxon>
        <taxon>Burkholderiales</taxon>
        <taxon>Oxalobacteraceae</taxon>
        <taxon>Herbaspirillum</taxon>
    </lineage>
</organism>
<comment type="similarity">
    <text evidence="1">Belongs to the PrpD family.</text>
</comment>
<dbReference type="InterPro" id="IPR036148">
    <property type="entry name" value="MmgE/PrpD_sf"/>
</dbReference>
<evidence type="ECO:0000259" key="2">
    <source>
        <dbReference type="Pfam" id="PF03972"/>
    </source>
</evidence>
<dbReference type="Gene3D" id="1.10.4100.10">
    <property type="entry name" value="2-methylcitrate dehydratase PrpD"/>
    <property type="match status" value="1"/>
</dbReference>
<dbReference type="InterPro" id="IPR045337">
    <property type="entry name" value="MmgE_PrpD_C"/>
</dbReference>
<dbReference type="InterPro" id="IPR042183">
    <property type="entry name" value="MmgE/PrpD_sf_1"/>
</dbReference>
<feature type="domain" description="MmgE/PrpD C-terminal" evidence="3">
    <location>
        <begin position="275"/>
        <end position="428"/>
    </location>
</feature>
<keyword evidence="5" id="KW-1185">Reference proteome</keyword>
<dbReference type="RefSeq" id="WP_053195171.1">
    <property type="nucleotide sequence ID" value="NZ_CP011409.1"/>
</dbReference>
<dbReference type="InterPro" id="IPR042188">
    <property type="entry name" value="MmgE/PrpD_sf_2"/>
</dbReference>
<reference evidence="5" key="1">
    <citation type="journal article" date="2015" name="Genome Announc.">
        <title>Complete Genome Sequence of Herbaspirillum hiltneri N3 (DSM 17495), Isolated from Surface-Sterilized Wheat Roots.</title>
        <authorList>
            <person name="Guizelini D."/>
            <person name="Saizaki P.M."/>
            <person name="Coimbra N.A."/>
            <person name="Weiss V.A."/>
            <person name="Faoro H."/>
            <person name="Sfeir M.Z."/>
            <person name="Baura V.A."/>
            <person name="Monteiro R.A."/>
            <person name="Chubatsu L.S."/>
            <person name="Souza E.M."/>
            <person name="Cruz L.M."/>
            <person name="Pedrosa F.O."/>
            <person name="Raittz R.T."/>
            <person name="Marchaukoski J.N."/>
            <person name="Steffens M.B."/>
        </authorList>
    </citation>
    <scope>NUCLEOTIDE SEQUENCE [LARGE SCALE GENOMIC DNA]</scope>
    <source>
        <strain evidence="5">N3</strain>
    </source>
</reference>
<feature type="domain" description="MmgE/PrpD N-terminal" evidence="2">
    <location>
        <begin position="9"/>
        <end position="249"/>
    </location>
</feature>
<dbReference type="EMBL" id="CP011409">
    <property type="protein sequence ID" value="AKZ61675.1"/>
    <property type="molecule type" value="Genomic_DNA"/>
</dbReference>
<proteinExistence type="inferred from homology"/>
<dbReference type="InterPro" id="IPR045336">
    <property type="entry name" value="MmgE_PrpD_N"/>
</dbReference>
<dbReference type="SUPFAM" id="SSF103378">
    <property type="entry name" value="2-methylcitrate dehydratase PrpD"/>
    <property type="match status" value="1"/>
</dbReference>